<keyword evidence="1" id="KW-0472">Membrane</keyword>
<proteinExistence type="predicted"/>
<keyword evidence="3" id="KW-1185">Reference proteome</keyword>
<evidence type="ECO:0000256" key="1">
    <source>
        <dbReference type="SAM" id="Phobius"/>
    </source>
</evidence>
<name>A0A1H9SSL6_9LACT</name>
<keyword evidence="1" id="KW-0812">Transmembrane</keyword>
<keyword evidence="1" id="KW-1133">Transmembrane helix</keyword>
<dbReference type="EMBL" id="FOHA01000009">
    <property type="protein sequence ID" value="SER87867.1"/>
    <property type="molecule type" value="Genomic_DNA"/>
</dbReference>
<reference evidence="2 3" key="1">
    <citation type="submission" date="2016-10" db="EMBL/GenBank/DDBJ databases">
        <authorList>
            <person name="de Groot N.N."/>
        </authorList>
    </citation>
    <scope>NUCLEOTIDE SEQUENCE [LARGE SCALE GENOMIC DNA]</scope>
    <source>
        <strain evidence="2 3">DSM 13760</strain>
    </source>
</reference>
<feature type="transmembrane region" description="Helical" evidence="1">
    <location>
        <begin position="20"/>
        <end position="43"/>
    </location>
</feature>
<dbReference type="AlphaFoldDB" id="A0A1H9SSL6"/>
<accession>A0A1H9SSL6</accession>
<dbReference type="Proteomes" id="UP000198948">
    <property type="component" value="Unassembled WGS sequence"/>
</dbReference>
<organism evidence="2 3">
    <name type="scientific">Isobaculum melis</name>
    <dbReference type="NCBI Taxonomy" id="142588"/>
    <lineage>
        <taxon>Bacteria</taxon>
        <taxon>Bacillati</taxon>
        <taxon>Bacillota</taxon>
        <taxon>Bacilli</taxon>
        <taxon>Lactobacillales</taxon>
        <taxon>Carnobacteriaceae</taxon>
        <taxon>Isobaculum</taxon>
    </lineage>
</organism>
<gene>
    <name evidence="2" type="ORF">SAMN04488559_1091</name>
</gene>
<sequence length="158" mass="17468">LTAGVSRITFVLSKYFSQLLTVILGTMLYLGSTFVFSFIKYGMDNLQVGTLLQDIVFATLSISFCISVILSLATILLISFNSSILATIFIAIYPMLIQIIALITKWSELKYFDFFSLAQNMALNGLTGKALIPYILISLGLIACSIVINAQVIKRKEF</sequence>
<feature type="transmembrane region" description="Helical" evidence="1">
    <location>
        <begin position="131"/>
        <end position="153"/>
    </location>
</feature>
<feature type="transmembrane region" description="Helical" evidence="1">
    <location>
        <begin position="84"/>
        <end position="104"/>
    </location>
</feature>
<evidence type="ECO:0000313" key="2">
    <source>
        <dbReference type="EMBL" id="SER87867.1"/>
    </source>
</evidence>
<protein>
    <submittedName>
        <fullName evidence="2">ABC-2 type transport system permease protein</fullName>
    </submittedName>
</protein>
<evidence type="ECO:0000313" key="3">
    <source>
        <dbReference type="Proteomes" id="UP000198948"/>
    </source>
</evidence>
<feature type="non-terminal residue" evidence="2">
    <location>
        <position position="1"/>
    </location>
</feature>
<feature type="transmembrane region" description="Helical" evidence="1">
    <location>
        <begin position="55"/>
        <end position="77"/>
    </location>
</feature>